<dbReference type="SUPFAM" id="SSF47384">
    <property type="entry name" value="Homodimeric domain of signal transducing histidine kinase"/>
    <property type="match status" value="1"/>
</dbReference>
<evidence type="ECO:0000256" key="2">
    <source>
        <dbReference type="ARBA" id="ARBA00012438"/>
    </source>
</evidence>
<keyword evidence="3 6" id="KW-0597">Phosphoprotein</keyword>
<dbReference type="InterPro" id="IPR013783">
    <property type="entry name" value="Ig-like_fold"/>
</dbReference>
<dbReference type="Gene3D" id="3.30.565.10">
    <property type="entry name" value="Histidine kinase-like ATPase, C-terminal domain"/>
    <property type="match status" value="1"/>
</dbReference>
<dbReference type="PANTHER" id="PTHR43047:SF72">
    <property type="entry name" value="OSMOSENSING HISTIDINE PROTEIN KINASE SLN1"/>
    <property type="match status" value="1"/>
</dbReference>
<keyword evidence="9" id="KW-0067">ATP-binding</keyword>
<dbReference type="CDD" id="cd00082">
    <property type="entry name" value="HisKA"/>
    <property type="match status" value="1"/>
</dbReference>
<evidence type="ECO:0000256" key="3">
    <source>
        <dbReference type="ARBA" id="ARBA00022553"/>
    </source>
</evidence>
<dbReference type="SUPFAM" id="SSF52172">
    <property type="entry name" value="CheY-like"/>
    <property type="match status" value="1"/>
</dbReference>
<organism evidence="9 10">
    <name type="scientific">Lysobacter koreensis</name>
    <dbReference type="NCBI Taxonomy" id="266122"/>
    <lineage>
        <taxon>Bacteria</taxon>
        <taxon>Pseudomonadati</taxon>
        <taxon>Pseudomonadota</taxon>
        <taxon>Gammaproteobacteria</taxon>
        <taxon>Lysobacterales</taxon>
        <taxon>Lysobacteraceae</taxon>
        <taxon>Lysobacter</taxon>
    </lineage>
</organism>
<dbReference type="Pfam" id="PF02518">
    <property type="entry name" value="HATPase_c"/>
    <property type="match status" value="1"/>
</dbReference>
<dbReference type="InterPro" id="IPR004358">
    <property type="entry name" value="Sig_transdc_His_kin-like_C"/>
</dbReference>
<dbReference type="RefSeq" id="WP_386812329.1">
    <property type="nucleotide sequence ID" value="NZ_JBHTIH010000003.1"/>
</dbReference>
<dbReference type="InterPro" id="IPR036097">
    <property type="entry name" value="HisK_dim/P_sf"/>
</dbReference>
<dbReference type="InterPro" id="IPR036890">
    <property type="entry name" value="HATPase_C_sf"/>
</dbReference>
<dbReference type="Gene3D" id="1.10.287.130">
    <property type="match status" value="1"/>
</dbReference>
<dbReference type="PROSITE" id="PS50110">
    <property type="entry name" value="RESPONSE_REGULATORY"/>
    <property type="match status" value="1"/>
</dbReference>
<dbReference type="SUPFAM" id="SSF101898">
    <property type="entry name" value="NHL repeat"/>
    <property type="match status" value="1"/>
</dbReference>
<dbReference type="InterPro" id="IPR005467">
    <property type="entry name" value="His_kinase_dom"/>
</dbReference>
<dbReference type="InterPro" id="IPR003594">
    <property type="entry name" value="HATPase_dom"/>
</dbReference>
<dbReference type="Pfam" id="PF07495">
    <property type="entry name" value="Y_Y_Y"/>
    <property type="match status" value="1"/>
</dbReference>
<evidence type="ECO:0000259" key="8">
    <source>
        <dbReference type="PROSITE" id="PS50110"/>
    </source>
</evidence>
<comment type="caution">
    <text evidence="9">The sequence shown here is derived from an EMBL/GenBank/DDBJ whole genome shotgun (WGS) entry which is preliminary data.</text>
</comment>
<sequence length="1185" mass="128157">MERMRWWRLAAVVFVVVLGGIGRVDAAIPESPRLRLIGVEDGLPSSNVNGMALDRAGYLWVATTDGLARYDGVGMRVWRHLPGERGALPGNYIAALHVDPDDRVWVAIEGRGLSVLDADRAGFRHYRKAAHPAIGSDDTWAIASHAGALWFGTFGGGLHRLERDGRITRFMPKEGDSRSLPSDTVLSLSVDGAGRLWVGTTLGLARWSGRDFERVGLPGHNPAPTIFSITAEGRALWVGAGSGVHRLEADGRWSQPAWSAMFAWPNAVFAVVPDRGGHWLASHRNLWRVTPGAVPHPVPVGEHGPVRPMYQILRQPDGALWFPVSGAGLGYLRPDWRRIAQFARAPGALASDLYRGVANASAGGVWLAGHRGEIQRLAADGTVESLPPRVQARMENRRAVSVAEDRQGRVWVGERAALLRIDRHGAVREWRADAARDAPLAGPVDLMQVAPDGSVWLSCSGAGIQQRDPDSGRVLATILPGPEQGLGVGDIEAMKFAADGALWVAGEAGLSRWDAAARKLRPVAGIARGDRAFAFAFDGADALWLQRLSGLEHYRRHGASWRLVTRVGSAQGIPGVEGSGLHVDARHRVWLASLRGLFRWDPQRRMLRRFGLADGLTSQEFSDHAITLTDAGVLVAALADGGVVLLDTTADDPAPRQPALQWDRVEVRRDGQWQALDPAAPVLSPHDRELRVQLRLLAFDDPQASRYFTRLEGYDHGWVAQGDNGERVLAGLPAGHYTLRARATDGAGNAAREQLLRFRVEPSWWRTPWAWAGFLALLGLLLWWAADEYFGRLRQRHAWQRAEHEREVDRQASLAKTRFLATLGHEVRTPMTGVLGMSELLLATPLDPQQRGYGEAIRGAGEHLLRLVNDALDLSRIESGKLELADEPFDLRHLVEGVAALMGPLARERGLRFDLDIAPALPGGVRGDANRVRQILLNLLGNAIKFTEHGRVSLRVTMASADDKAGSTVAFEVADTGPGLNQEQKARLFRRFEQAEGARTAARYGGSGLGLAICQELAAAMAGRIGVDSTPGVGTCFRVALPLPAAELPGAVASAVPSSPRAIGQLSVLLVEDDAMVAQVVTGLLRAQGHRVTHAAHGLEALTSVATARFDVLLLDLDLPGMDGFALARYLRGQGYDAPLVALTARADAEAEPLSRAAGFDRFLRKPVTGRMLGELLEACAGSTA</sequence>
<accession>A0ABW2YLU0</accession>
<proteinExistence type="predicted"/>
<feature type="domain" description="Response regulatory" evidence="8">
    <location>
        <begin position="1067"/>
        <end position="1181"/>
    </location>
</feature>
<dbReference type="Gene3D" id="2.60.40.10">
    <property type="entry name" value="Immunoglobulins"/>
    <property type="match status" value="1"/>
</dbReference>
<evidence type="ECO:0000259" key="7">
    <source>
        <dbReference type="PROSITE" id="PS50109"/>
    </source>
</evidence>
<keyword evidence="10" id="KW-1185">Reference proteome</keyword>
<dbReference type="InterPro" id="IPR001789">
    <property type="entry name" value="Sig_transdc_resp-reg_receiver"/>
</dbReference>
<evidence type="ECO:0000256" key="5">
    <source>
        <dbReference type="ARBA" id="ARBA00022777"/>
    </source>
</evidence>
<dbReference type="SUPFAM" id="SSF55874">
    <property type="entry name" value="ATPase domain of HSP90 chaperone/DNA topoisomerase II/histidine kinase"/>
    <property type="match status" value="1"/>
</dbReference>
<keyword evidence="5" id="KW-0418">Kinase</keyword>
<dbReference type="Gene3D" id="3.40.50.2300">
    <property type="match status" value="1"/>
</dbReference>
<evidence type="ECO:0000256" key="1">
    <source>
        <dbReference type="ARBA" id="ARBA00000085"/>
    </source>
</evidence>
<dbReference type="CDD" id="cd16922">
    <property type="entry name" value="HATPase_EvgS-ArcB-TorS-like"/>
    <property type="match status" value="1"/>
</dbReference>
<gene>
    <name evidence="9" type="ORF">ACFQZQ_08555</name>
</gene>
<keyword evidence="4" id="KW-0808">Transferase</keyword>
<dbReference type="Gene3D" id="2.130.10.10">
    <property type="entry name" value="YVTN repeat-like/Quinoprotein amine dehydrogenase"/>
    <property type="match status" value="3"/>
</dbReference>
<dbReference type="SMART" id="SM00387">
    <property type="entry name" value="HATPase_c"/>
    <property type="match status" value="1"/>
</dbReference>
<dbReference type="EMBL" id="JBHTIH010000003">
    <property type="protein sequence ID" value="MFD0739328.1"/>
    <property type="molecule type" value="Genomic_DNA"/>
</dbReference>
<protein>
    <recommendedName>
        <fullName evidence="2">histidine kinase</fullName>
        <ecNumber evidence="2">2.7.13.3</ecNumber>
    </recommendedName>
</protein>
<dbReference type="InterPro" id="IPR011006">
    <property type="entry name" value="CheY-like_superfamily"/>
</dbReference>
<dbReference type="SMART" id="SM00448">
    <property type="entry name" value="REC"/>
    <property type="match status" value="1"/>
</dbReference>
<dbReference type="InterPro" id="IPR011110">
    <property type="entry name" value="Reg_prop"/>
</dbReference>
<dbReference type="InterPro" id="IPR003661">
    <property type="entry name" value="HisK_dim/P_dom"/>
</dbReference>
<evidence type="ECO:0000313" key="10">
    <source>
        <dbReference type="Proteomes" id="UP001597090"/>
    </source>
</evidence>
<dbReference type="PROSITE" id="PS50109">
    <property type="entry name" value="HIS_KIN"/>
    <property type="match status" value="1"/>
</dbReference>
<evidence type="ECO:0000256" key="4">
    <source>
        <dbReference type="ARBA" id="ARBA00022679"/>
    </source>
</evidence>
<evidence type="ECO:0000256" key="6">
    <source>
        <dbReference type="PROSITE-ProRule" id="PRU00169"/>
    </source>
</evidence>
<dbReference type="PRINTS" id="PR00344">
    <property type="entry name" value="BCTRLSENSOR"/>
</dbReference>
<dbReference type="SUPFAM" id="SSF63829">
    <property type="entry name" value="Calcium-dependent phosphotriesterase"/>
    <property type="match status" value="2"/>
</dbReference>
<dbReference type="SMART" id="SM00388">
    <property type="entry name" value="HisKA"/>
    <property type="match status" value="1"/>
</dbReference>
<dbReference type="Pfam" id="PF07494">
    <property type="entry name" value="Reg_prop"/>
    <property type="match status" value="2"/>
</dbReference>
<dbReference type="Pfam" id="PF00512">
    <property type="entry name" value="HisKA"/>
    <property type="match status" value="1"/>
</dbReference>
<dbReference type="Pfam" id="PF00072">
    <property type="entry name" value="Response_reg"/>
    <property type="match status" value="1"/>
</dbReference>
<feature type="modified residue" description="4-aspartylphosphate" evidence="6">
    <location>
        <position position="1116"/>
    </location>
</feature>
<name>A0ABW2YLU0_9GAMM</name>
<dbReference type="Proteomes" id="UP001597090">
    <property type="component" value="Unassembled WGS sequence"/>
</dbReference>
<dbReference type="GO" id="GO:0005524">
    <property type="term" value="F:ATP binding"/>
    <property type="evidence" value="ECO:0007669"/>
    <property type="project" value="UniProtKB-KW"/>
</dbReference>
<dbReference type="PANTHER" id="PTHR43047">
    <property type="entry name" value="TWO-COMPONENT HISTIDINE PROTEIN KINASE"/>
    <property type="match status" value="1"/>
</dbReference>
<evidence type="ECO:0000313" key="9">
    <source>
        <dbReference type="EMBL" id="MFD0739328.1"/>
    </source>
</evidence>
<dbReference type="InterPro" id="IPR015943">
    <property type="entry name" value="WD40/YVTN_repeat-like_dom_sf"/>
</dbReference>
<comment type="catalytic activity">
    <reaction evidence="1">
        <text>ATP + protein L-histidine = ADP + protein N-phospho-L-histidine.</text>
        <dbReference type="EC" id="2.7.13.3"/>
    </reaction>
</comment>
<dbReference type="EC" id="2.7.13.3" evidence="2"/>
<dbReference type="CDD" id="cd17546">
    <property type="entry name" value="REC_hyHK_CKI1_RcsC-like"/>
    <property type="match status" value="1"/>
</dbReference>
<keyword evidence="9" id="KW-0547">Nucleotide-binding</keyword>
<reference evidence="10" key="1">
    <citation type="journal article" date="2019" name="Int. J. Syst. Evol. Microbiol.">
        <title>The Global Catalogue of Microorganisms (GCM) 10K type strain sequencing project: providing services to taxonomists for standard genome sequencing and annotation.</title>
        <authorList>
            <consortium name="The Broad Institute Genomics Platform"/>
            <consortium name="The Broad Institute Genome Sequencing Center for Infectious Disease"/>
            <person name="Wu L."/>
            <person name="Ma J."/>
        </authorList>
    </citation>
    <scope>NUCLEOTIDE SEQUENCE [LARGE SCALE GENOMIC DNA]</scope>
    <source>
        <strain evidence="10">CCUG 55491</strain>
    </source>
</reference>
<dbReference type="InterPro" id="IPR011123">
    <property type="entry name" value="Y_Y_Y"/>
</dbReference>
<feature type="domain" description="Histidine kinase" evidence="7">
    <location>
        <begin position="822"/>
        <end position="1045"/>
    </location>
</feature>